<dbReference type="HOGENOM" id="CLU_2785068_0_0_9"/>
<dbReference type="EMBL" id="ACMP01000145">
    <property type="protein sequence ID" value="EEL67856.1"/>
    <property type="molecule type" value="Genomic_DNA"/>
</dbReference>
<organism evidence="1">
    <name type="scientific">Bacillus mycoides</name>
    <dbReference type="NCBI Taxonomy" id="1405"/>
    <lineage>
        <taxon>Bacteria</taxon>
        <taxon>Bacillati</taxon>
        <taxon>Bacillota</taxon>
        <taxon>Bacilli</taxon>
        <taxon>Bacillales</taxon>
        <taxon>Bacillaceae</taxon>
        <taxon>Bacillus</taxon>
        <taxon>Bacillus cereus group</taxon>
    </lineage>
</organism>
<sequence length="68" mass="7932">MVIRALGNFTDLYKHANYELKKSLLRAIIKKIEVQSNRTDIKQITYWFDYGNNPEDALLVSKEGRTLS</sequence>
<dbReference type="Proteomes" id="UP000001753">
    <property type="component" value="Chromosome"/>
</dbReference>
<reference evidence="1" key="1">
    <citation type="journal article" date="2012" name="Genome Res.">
        <title>Genomic characterization of the Bacillus cereus sensu lato species: Backdrop to the evolution of Bacillus anthracis.</title>
        <authorList>
            <person name="Zwick M.E."/>
            <person name="Joseph S.J."/>
            <person name="Didelot X."/>
            <person name="Chen P.E."/>
            <person name="Bishop-Lilly K.A."/>
            <person name="Stewart A.C."/>
            <person name="Willner K."/>
            <person name="Nolan N."/>
            <person name="Lentz S."/>
            <person name="Thomason M.K."/>
            <person name="Sozhamannan S."/>
            <person name="Mateczun A.J."/>
            <person name="Du L."/>
            <person name="Read T.D."/>
        </authorList>
    </citation>
    <scope>NUCLEOTIDE SEQUENCE [LARGE SCALE GENOMIC DNA]</scope>
    <source>
        <strain evidence="1">AH603</strain>
    </source>
</reference>
<proteinExistence type="predicted"/>
<gene>
    <name evidence="1" type="ORF">bcere0026_51610</name>
</gene>
<protein>
    <submittedName>
        <fullName evidence="1">DNA recombinase</fullName>
    </submittedName>
</protein>
<accession>C2Y2G4</accession>
<comment type="caution">
    <text evidence="1">The sequence shown here is derived from an EMBL/GenBank/DDBJ whole genome shotgun (WGS) entry which is preliminary data.</text>
</comment>
<name>C2Y2G4_BACMY</name>
<evidence type="ECO:0000313" key="1">
    <source>
        <dbReference type="EMBL" id="EEL67856.1"/>
    </source>
</evidence>
<dbReference type="AlphaFoldDB" id="C2Y2G4"/>